<dbReference type="EMBL" id="BK016010">
    <property type="protein sequence ID" value="DAF89416.1"/>
    <property type="molecule type" value="Genomic_DNA"/>
</dbReference>
<name>A0A8S5U4L6_9CAUD</name>
<accession>A0A8S5U4L6</accession>
<organism evidence="1">
    <name type="scientific">Siphoviridae sp. ctPUt3</name>
    <dbReference type="NCBI Taxonomy" id="2825485"/>
    <lineage>
        <taxon>Viruses</taxon>
        <taxon>Duplodnaviria</taxon>
        <taxon>Heunggongvirae</taxon>
        <taxon>Uroviricota</taxon>
        <taxon>Caudoviricetes</taxon>
    </lineage>
</organism>
<reference evidence="1" key="1">
    <citation type="journal article" date="2021" name="Proc. Natl. Acad. Sci. U.S.A.">
        <title>A Catalog of Tens of Thousands of Viruses from Human Metagenomes Reveals Hidden Associations with Chronic Diseases.</title>
        <authorList>
            <person name="Tisza M.J."/>
            <person name="Buck C.B."/>
        </authorList>
    </citation>
    <scope>NUCLEOTIDE SEQUENCE</scope>
    <source>
        <strain evidence="1">CtPUt3</strain>
    </source>
</reference>
<sequence length="104" mass="11484">MPVHVHLADFLAEYVAPYVTETEALEIAIELGQTVTLAYGNYDPEDLTAPIGWATGVRDKRSETLPGIVARAIVRTGVPLDSESPIAPIVADRERRMLRRKERG</sequence>
<evidence type="ECO:0000313" key="1">
    <source>
        <dbReference type="EMBL" id="DAF89416.1"/>
    </source>
</evidence>
<proteinExistence type="predicted"/>
<protein>
    <submittedName>
        <fullName evidence="1">Uncharacterized protein</fullName>
    </submittedName>
</protein>